<comment type="caution">
    <text evidence="1">The sequence shown here is derived from an EMBL/GenBank/DDBJ whole genome shotgun (WGS) entry which is preliminary data.</text>
</comment>
<proteinExistence type="predicted"/>
<name>A0AAV4CKL9_9GAST</name>
<accession>A0AAV4CKL9</accession>
<keyword evidence="2" id="KW-1185">Reference proteome</keyword>
<dbReference type="Proteomes" id="UP000735302">
    <property type="component" value="Unassembled WGS sequence"/>
</dbReference>
<gene>
    <name evidence="1" type="ORF">PoB_005878200</name>
</gene>
<evidence type="ECO:0000313" key="2">
    <source>
        <dbReference type="Proteomes" id="UP000735302"/>
    </source>
</evidence>
<evidence type="ECO:0000313" key="1">
    <source>
        <dbReference type="EMBL" id="GFO32277.1"/>
    </source>
</evidence>
<protein>
    <submittedName>
        <fullName evidence="1">Uncharacterized protein</fullName>
    </submittedName>
</protein>
<organism evidence="1 2">
    <name type="scientific">Plakobranchus ocellatus</name>
    <dbReference type="NCBI Taxonomy" id="259542"/>
    <lineage>
        <taxon>Eukaryota</taxon>
        <taxon>Metazoa</taxon>
        <taxon>Spiralia</taxon>
        <taxon>Lophotrochozoa</taxon>
        <taxon>Mollusca</taxon>
        <taxon>Gastropoda</taxon>
        <taxon>Heterobranchia</taxon>
        <taxon>Euthyneura</taxon>
        <taxon>Panpulmonata</taxon>
        <taxon>Sacoglossa</taxon>
        <taxon>Placobranchoidea</taxon>
        <taxon>Plakobranchidae</taxon>
        <taxon>Plakobranchus</taxon>
    </lineage>
</organism>
<dbReference type="EMBL" id="BLXT01006579">
    <property type="protein sequence ID" value="GFO32277.1"/>
    <property type="molecule type" value="Genomic_DNA"/>
</dbReference>
<dbReference type="AlphaFoldDB" id="A0AAV4CKL9"/>
<reference evidence="1 2" key="1">
    <citation type="journal article" date="2021" name="Elife">
        <title>Chloroplast acquisition without the gene transfer in kleptoplastic sea slugs, Plakobranchus ocellatus.</title>
        <authorList>
            <person name="Maeda T."/>
            <person name="Takahashi S."/>
            <person name="Yoshida T."/>
            <person name="Shimamura S."/>
            <person name="Takaki Y."/>
            <person name="Nagai Y."/>
            <person name="Toyoda A."/>
            <person name="Suzuki Y."/>
            <person name="Arimoto A."/>
            <person name="Ishii H."/>
            <person name="Satoh N."/>
            <person name="Nishiyama T."/>
            <person name="Hasebe M."/>
            <person name="Maruyama T."/>
            <person name="Minagawa J."/>
            <person name="Obokata J."/>
            <person name="Shigenobu S."/>
        </authorList>
    </citation>
    <scope>NUCLEOTIDE SEQUENCE [LARGE SCALE GENOMIC DNA]</scope>
</reference>
<sequence>MAAHYVLGQSHHSGLQNKHLRFVSLQWQHTMCFVKVTALGCKNHCNGSTLCASSKSPLWAAKQTPPICITGMAAHYVLRQSHRSGLQNKLLRFVSLQWQHTMCFVKVTTVGCKTNSSDLYHCNGSTLCASSKSPLRAA</sequence>